<evidence type="ECO:0000256" key="5">
    <source>
        <dbReference type="PROSITE-ProRule" id="PRU00352"/>
    </source>
</evidence>
<dbReference type="AlphaFoldDB" id="A0AAD6BDP7"/>
<dbReference type="Pfam" id="PF01403">
    <property type="entry name" value="Sema"/>
    <property type="match status" value="1"/>
</dbReference>
<dbReference type="SMART" id="SM00630">
    <property type="entry name" value="Sema"/>
    <property type="match status" value="1"/>
</dbReference>
<proteinExistence type="predicted"/>
<dbReference type="Proteomes" id="UP001219934">
    <property type="component" value="Unassembled WGS sequence"/>
</dbReference>
<feature type="domain" description="Sema" evidence="7">
    <location>
        <begin position="1"/>
        <end position="523"/>
    </location>
</feature>
<dbReference type="InterPro" id="IPR036352">
    <property type="entry name" value="Semap_dom_sf"/>
</dbReference>
<evidence type="ECO:0000313" key="8">
    <source>
        <dbReference type="EMBL" id="KAJ4942826.1"/>
    </source>
</evidence>
<dbReference type="InterPro" id="IPR015943">
    <property type="entry name" value="WD40/YVTN_repeat-like_dom_sf"/>
</dbReference>
<feature type="compositionally biased region" description="Basic and acidic residues" evidence="6">
    <location>
        <begin position="296"/>
        <end position="314"/>
    </location>
</feature>
<dbReference type="GO" id="GO:0045499">
    <property type="term" value="F:chemorepellent activity"/>
    <property type="evidence" value="ECO:0007669"/>
    <property type="project" value="TreeGrafter"/>
</dbReference>
<dbReference type="FunFam" id="3.30.1680.10:FF:000009">
    <property type="entry name" value="Semaphorin 6B isoform 3 variant"/>
    <property type="match status" value="1"/>
</dbReference>
<feature type="region of interest" description="Disordered" evidence="6">
    <location>
        <begin position="277"/>
        <end position="337"/>
    </location>
</feature>
<evidence type="ECO:0000256" key="3">
    <source>
        <dbReference type="ARBA" id="ARBA00023157"/>
    </source>
</evidence>
<dbReference type="PANTHER" id="PTHR11036">
    <property type="entry name" value="SEMAPHORIN"/>
    <property type="match status" value="1"/>
</dbReference>
<feature type="compositionally biased region" description="Gly residues" evidence="6">
    <location>
        <begin position="321"/>
        <end position="330"/>
    </location>
</feature>
<comment type="subcellular location">
    <subcellularLocation>
        <location evidence="1">Membrane</location>
    </subcellularLocation>
</comment>
<gene>
    <name evidence="8" type="ORF">JOQ06_005338</name>
</gene>
<evidence type="ECO:0000256" key="1">
    <source>
        <dbReference type="ARBA" id="ARBA00004370"/>
    </source>
</evidence>
<dbReference type="GO" id="GO:0001755">
    <property type="term" value="P:neural crest cell migration"/>
    <property type="evidence" value="ECO:0007669"/>
    <property type="project" value="TreeGrafter"/>
</dbReference>
<dbReference type="Gene3D" id="3.30.1680.10">
    <property type="entry name" value="ligand-binding face of the semaphorins, domain 2"/>
    <property type="match status" value="1"/>
</dbReference>
<dbReference type="GO" id="GO:0007411">
    <property type="term" value="P:axon guidance"/>
    <property type="evidence" value="ECO:0007669"/>
    <property type="project" value="TreeGrafter"/>
</dbReference>
<protein>
    <recommendedName>
        <fullName evidence="7">Sema domain-containing protein</fullName>
    </recommendedName>
</protein>
<dbReference type="PANTHER" id="PTHR11036:SF10">
    <property type="entry name" value="SEMAPHORIN-6B"/>
    <property type="match status" value="1"/>
</dbReference>
<comment type="caution">
    <text evidence="8">The sequence shown here is derived from an EMBL/GenBank/DDBJ whole genome shotgun (WGS) entry which is preliminary data.</text>
</comment>
<dbReference type="InterPro" id="IPR002165">
    <property type="entry name" value="Plexin_repeat"/>
</dbReference>
<dbReference type="GO" id="GO:0030215">
    <property type="term" value="F:semaphorin receptor binding"/>
    <property type="evidence" value="ECO:0007669"/>
    <property type="project" value="InterPro"/>
</dbReference>
<organism evidence="8 9">
    <name type="scientific">Pogonophryne albipinna</name>
    <dbReference type="NCBI Taxonomy" id="1090488"/>
    <lineage>
        <taxon>Eukaryota</taxon>
        <taxon>Metazoa</taxon>
        <taxon>Chordata</taxon>
        <taxon>Craniata</taxon>
        <taxon>Vertebrata</taxon>
        <taxon>Euteleostomi</taxon>
        <taxon>Actinopterygii</taxon>
        <taxon>Neopterygii</taxon>
        <taxon>Teleostei</taxon>
        <taxon>Neoteleostei</taxon>
        <taxon>Acanthomorphata</taxon>
        <taxon>Eupercaria</taxon>
        <taxon>Perciformes</taxon>
        <taxon>Notothenioidei</taxon>
        <taxon>Pogonophryne</taxon>
    </lineage>
</organism>
<evidence type="ECO:0000313" key="9">
    <source>
        <dbReference type="Proteomes" id="UP001219934"/>
    </source>
</evidence>
<feature type="region of interest" description="Disordered" evidence="6">
    <location>
        <begin position="205"/>
        <end position="225"/>
    </location>
</feature>
<dbReference type="EMBL" id="JAPTMU010000005">
    <property type="protein sequence ID" value="KAJ4942826.1"/>
    <property type="molecule type" value="Genomic_DNA"/>
</dbReference>
<keyword evidence="4" id="KW-0325">Glycoprotein</keyword>
<dbReference type="GO" id="GO:0005886">
    <property type="term" value="C:plasma membrane"/>
    <property type="evidence" value="ECO:0007669"/>
    <property type="project" value="TreeGrafter"/>
</dbReference>
<dbReference type="SUPFAM" id="SSF101912">
    <property type="entry name" value="Sema domain"/>
    <property type="match status" value="2"/>
</dbReference>
<evidence type="ECO:0000259" key="7">
    <source>
        <dbReference type="PROSITE" id="PS51004"/>
    </source>
</evidence>
<dbReference type="SUPFAM" id="SSF103575">
    <property type="entry name" value="Plexin repeat"/>
    <property type="match status" value="1"/>
</dbReference>
<sequence length="605" mass="67539">MVGDTVSGMARCPYDPKHANVAQFAEGNLFTATVTDFLAIDAVIYRSLGDSLALRTVKHDSKWFREPYFVSAVEWGPHIYFFFREIAMEFNYLEKVMVSRVARVCKSDLGGSQRVLEKQWTSFLKARLNCSVPGDSHFYFNLLHSTSPIIRMHGRDIILGVFSTPSNSRKEQGFLQARQTSGEMKEEQSHKEFHVPCPMYWGQTDVRPSGYTQQRRGNKEDKEHRRTGLLFQKKCDTGGCTDLTESLLSSEEVLQTPRSPLQRTSYVSSLDSLSLNARQGERTQRPTWGRLSDLQGGDKVEKRKPSRHRAELADMSHITSGAGGPEGGGVSAPPAAPPRWPGIPGSAVCAFDMEQLASVFEGRFKEQKSSESIWTPVPDDFIPKPRPGGCAVQGSKFNSSNAFPDEMLNFVKTHPLMDEAVPSLGQRPWIVRTMVRYQLNKIVVDTEAGPHRNRTVLFLGSSRGNILKFLIMPNQDNSVTNSNIFLEELEGYNPDKQLLSLTLDRPSHTLLLAFPSCLVRVPLARCQLYSRCMKNCIASRDPYCGWTRGSTCSFLRPGTRLPFEQDVEQGNVAHLGDCDGPVGATLISEQPCRQSSKGDGWTALT</sequence>
<dbReference type="GO" id="GO:0030335">
    <property type="term" value="P:positive regulation of cell migration"/>
    <property type="evidence" value="ECO:0007669"/>
    <property type="project" value="TreeGrafter"/>
</dbReference>
<dbReference type="InterPro" id="IPR027231">
    <property type="entry name" value="Semaphorin"/>
</dbReference>
<dbReference type="GO" id="GO:0071526">
    <property type="term" value="P:semaphorin-plexin signaling pathway"/>
    <property type="evidence" value="ECO:0007669"/>
    <property type="project" value="TreeGrafter"/>
</dbReference>
<evidence type="ECO:0000256" key="6">
    <source>
        <dbReference type="SAM" id="MobiDB-lite"/>
    </source>
</evidence>
<reference evidence="8" key="1">
    <citation type="submission" date="2022-11" db="EMBL/GenBank/DDBJ databases">
        <title>Chromosome-level genome of Pogonophryne albipinna.</title>
        <authorList>
            <person name="Jo E."/>
        </authorList>
    </citation>
    <scope>NUCLEOTIDE SEQUENCE</scope>
    <source>
        <strain evidence="8">SGF0006</strain>
        <tissue evidence="8">Muscle</tissue>
    </source>
</reference>
<evidence type="ECO:0000256" key="2">
    <source>
        <dbReference type="ARBA" id="ARBA00023136"/>
    </source>
</evidence>
<keyword evidence="9" id="KW-1185">Reference proteome</keyword>
<evidence type="ECO:0000256" key="4">
    <source>
        <dbReference type="ARBA" id="ARBA00023180"/>
    </source>
</evidence>
<keyword evidence="2" id="KW-0472">Membrane</keyword>
<name>A0AAD6BDP7_9TELE</name>
<dbReference type="InterPro" id="IPR001627">
    <property type="entry name" value="Semap_dom"/>
</dbReference>
<dbReference type="Gene3D" id="2.130.10.10">
    <property type="entry name" value="YVTN repeat-like/Quinoprotein amine dehydrogenase"/>
    <property type="match status" value="2"/>
</dbReference>
<dbReference type="PROSITE" id="PS51004">
    <property type="entry name" value="SEMA"/>
    <property type="match status" value="1"/>
</dbReference>
<comment type="caution">
    <text evidence="5">Lacks conserved residue(s) required for the propagation of feature annotation.</text>
</comment>
<dbReference type="Pfam" id="PF01437">
    <property type="entry name" value="PSI"/>
    <property type="match status" value="1"/>
</dbReference>
<keyword evidence="3" id="KW-1015">Disulfide bond</keyword>
<accession>A0AAD6BDP7</accession>